<dbReference type="GO" id="GO:0005829">
    <property type="term" value="C:cytosol"/>
    <property type="evidence" value="ECO:0007669"/>
    <property type="project" value="TreeGrafter"/>
</dbReference>
<dbReference type="InterPro" id="IPR020476">
    <property type="entry name" value="Nudix_hydrolase"/>
</dbReference>
<dbReference type="EMBL" id="LXJU01000013">
    <property type="protein sequence ID" value="OGE51381.1"/>
    <property type="molecule type" value="Genomic_DNA"/>
</dbReference>
<gene>
    <name evidence="4" type="ORF">PENARI_c013G06704</name>
</gene>
<protein>
    <recommendedName>
        <fullName evidence="3">Nudix hydrolase domain-containing protein</fullName>
    </recommendedName>
</protein>
<dbReference type="InterPro" id="IPR015797">
    <property type="entry name" value="NUDIX_hydrolase-like_dom_sf"/>
</dbReference>
<dbReference type="AlphaFoldDB" id="A0A1F5LEL2"/>
<evidence type="ECO:0000259" key="3">
    <source>
        <dbReference type="PROSITE" id="PS51462"/>
    </source>
</evidence>
<keyword evidence="1 2" id="KW-0378">Hydrolase</keyword>
<dbReference type="GeneID" id="34577983"/>
<comment type="similarity">
    <text evidence="2">Belongs to the Nudix hydrolase family.</text>
</comment>
<dbReference type="RefSeq" id="XP_022486826.1">
    <property type="nucleotide sequence ID" value="XM_022633249.1"/>
</dbReference>
<dbReference type="GO" id="GO:0006203">
    <property type="term" value="P:dGTP catabolic process"/>
    <property type="evidence" value="ECO:0007669"/>
    <property type="project" value="TreeGrafter"/>
</dbReference>
<reference evidence="4 5" key="1">
    <citation type="journal article" date="2016" name="Sci. Rep.">
        <title>Penicillium arizonense, a new, genome sequenced fungal species, reveals a high chemical diversity in secreted metabolites.</title>
        <authorList>
            <person name="Grijseels S."/>
            <person name="Nielsen J.C."/>
            <person name="Randelovic M."/>
            <person name="Nielsen J."/>
            <person name="Nielsen K.F."/>
            <person name="Workman M."/>
            <person name="Frisvad J.C."/>
        </authorList>
    </citation>
    <scope>NUCLEOTIDE SEQUENCE [LARGE SCALE GENOMIC DNA]</scope>
    <source>
        <strain evidence="4 5">CBS 141311</strain>
    </source>
</reference>
<keyword evidence="5" id="KW-1185">Reference proteome</keyword>
<dbReference type="Gene3D" id="3.90.79.10">
    <property type="entry name" value="Nucleoside Triphosphate Pyrophosphohydrolase"/>
    <property type="match status" value="1"/>
</dbReference>
<dbReference type="CDD" id="cd04678">
    <property type="entry name" value="NUDIX_MTH2_Nudt15"/>
    <property type="match status" value="1"/>
</dbReference>
<dbReference type="PROSITE" id="PS00893">
    <property type="entry name" value="NUDIX_BOX"/>
    <property type="match status" value="1"/>
</dbReference>
<dbReference type="SUPFAM" id="SSF55811">
    <property type="entry name" value="Nudix"/>
    <property type="match status" value="1"/>
</dbReference>
<dbReference type="GO" id="GO:0035539">
    <property type="term" value="F:8-oxo-7,8-dihydrodeoxyguanosine triphosphate pyrophosphatase activity"/>
    <property type="evidence" value="ECO:0007669"/>
    <property type="project" value="TreeGrafter"/>
</dbReference>
<evidence type="ECO:0000256" key="1">
    <source>
        <dbReference type="ARBA" id="ARBA00022801"/>
    </source>
</evidence>
<dbReference type="InterPro" id="IPR020084">
    <property type="entry name" value="NUDIX_hydrolase_CS"/>
</dbReference>
<dbReference type="PANTHER" id="PTHR16099">
    <property type="entry name" value="8-OXO-DGTP DIPHOSPHATES NUDT15"/>
    <property type="match status" value="1"/>
</dbReference>
<dbReference type="OrthoDB" id="447842at2759"/>
<proteinExistence type="inferred from homology"/>
<dbReference type="Proteomes" id="UP000177622">
    <property type="component" value="Unassembled WGS sequence"/>
</dbReference>
<feature type="domain" description="Nudix hydrolase" evidence="3">
    <location>
        <begin position="4"/>
        <end position="162"/>
    </location>
</feature>
<dbReference type="PANTHER" id="PTHR16099:SF5">
    <property type="entry name" value="NUCLEOTIDE TRIPHOSPHATE DIPHOSPHATASE NUDT15"/>
    <property type="match status" value="1"/>
</dbReference>
<evidence type="ECO:0000313" key="4">
    <source>
        <dbReference type="EMBL" id="OGE51381.1"/>
    </source>
</evidence>
<evidence type="ECO:0000256" key="2">
    <source>
        <dbReference type="RuleBase" id="RU003476"/>
    </source>
</evidence>
<organism evidence="4 5">
    <name type="scientific">Penicillium arizonense</name>
    <dbReference type="NCBI Taxonomy" id="1835702"/>
    <lineage>
        <taxon>Eukaryota</taxon>
        <taxon>Fungi</taxon>
        <taxon>Dikarya</taxon>
        <taxon>Ascomycota</taxon>
        <taxon>Pezizomycotina</taxon>
        <taxon>Eurotiomycetes</taxon>
        <taxon>Eurotiomycetidae</taxon>
        <taxon>Eurotiales</taxon>
        <taxon>Aspergillaceae</taxon>
        <taxon>Penicillium</taxon>
    </lineage>
</organism>
<dbReference type="InterPro" id="IPR000086">
    <property type="entry name" value="NUDIX_hydrolase_dom"/>
</dbReference>
<dbReference type="PRINTS" id="PR00502">
    <property type="entry name" value="NUDIXFAMILY"/>
</dbReference>
<sequence length="171" mass="19208">MDPQVRVGVGVFVLNPNGKFVIGKRQGSVGAGMFYPNLLSIPAPLASCTWALPGGHLEFGESFETCAEREVLEETGLKISDVRFLTAVNSVMGDENKHYVTIFMGAHIHENEEPKMGYKAYVYLFSKILEPEKCEAWEWISWDEMKAGVGGGWNLFMPLSELFKQRPEFRV</sequence>
<dbReference type="FunFam" id="3.90.79.10:FF:000060">
    <property type="entry name" value="Nudix hydrolase 1"/>
    <property type="match status" value="1"/>
</dbReference>
<dbReference type="STRING" id="1835702.A0A1F5LEL2"/>
<dbReference type="PROSITE" id="PS51462">
    <property type="entry name" value="NUDIX"/>
    <property type="match status" value="1"/>
</dbReference>
<dbReference type="Pfam" id="PF00293">
    <property type="entry name" value="NUDIX"/>
    <property type="match status" value="1"/>
</dbReference>
<accession>A0A1F5LEL2</accession>
<evidence type="ECO:0000313" key="5">
    <source>
        <dbReference type="Proteomes" id="UP000177622"/>
    </source>
</evidence>
<comment type="caution">
    <text evidence="4">The sequence shown here is derived from an EMBL/GenBank/DDBJ whole genome shotgun (WGS) entry which is preliminary data.</text>
</comment>
<name>A0A1F5LEL2_PENAI</name>